<dbReference type="Proteomes" id="UP001595990">
    <property type="component" value="Unassembled WGS sequence"/>
</dbReference>
<accession>A0ABV9BT64</accession>
<feature type="region of interest" description="Disordered" evidence="1">
    <location>
        <begin position="1"/>
        <end position="30"/>
    </location>
</feature>
<feature type="region of interest" description="Disordered" evidence="1">
    <location>
        <begin position="371"/>
        <end position="401"/>
    </location>
</feature>
<name>A0ABV9BT64_9ACTN</name>
<evidence type="ECO:0008006" key="4">
    <source>
        <dbReference type="Google" id="ProtNLM"/>
    </source>
</evidence>
<dbReference type="RefSeq" id="WP_417924004.1">
    <property type="nucleotide sequence ID" value="NZ_JBHSFS010000019.1"/>
</dbReference>
<proteinExistence type="predicted"/>
<feature type="compositionally biased region" description="Basic residues" evidence="1">
    <location>
        <begin position="12"/>
        <end position="21"/>
    </location>
</feature>
<evidence type="ECO:0000256" key="1">
    <source>
        <dbReference type="SAM" id="MobiDB-lite"/>
    </source>
</evidence>
<comment type="caution">
    <text evidence="2">The sequence shown here is derived from an EMBL/GenBank/DDBJ whole genome shotgun (WGS) entry which is preliminary data.</text>
</comment>
<evidence type="ECO:0000313" key="2">
    <source>
        <dbReference type="EMBL" id="MFC4517309.1"/>
    </source>
</evidence>
<protein>
    <recommendedName>
        <fullName evidence="4">Transposase</fullName>
    </recommendedName>
</protein>
<reference evidence="3" key="1">
    <citation type="journal article" date="2019" name="Int. J. Syst. Evol. Microbiol.">
        <title>The Global Catalogue of Microorganisms (GCM) 10K type strain sequencing project: providing services to taxonomists for standard genome sequencing and annotation.</title>
        <authorList>
            <consortium name="The Broad Institute Genomics Platform"/>
            <consortium name="The Broad Institute Genome Sequencing Center for Infectious Disease"/>
            <person name="Wu L."/>
            <person name="Ma J."/>
        </authorList>
    </citation>
    <scope>NUCLEOTIDE SEQUENCE [LARGE SCALE GENOMIC DNA]</scope>
    <source>
        <strain evidence="3">CECT 8064</strain>
    </source>
</reference>
<gene>
    <name evidence="2" type="ORF">ACFPEN_30900</name>
</gene>
<sequence>MLDDLFGNPAPPHRRPCRKRRAREEDQRTLPQRITDCARFPDLYTLAHTLENNRPRNRGGRPSHYPPYVYLLFLAVRGVYGSARATAGHLQHPGIWTEIKKGVAEHLGTGEAARLPELGPSRNHWQHAHRTLVIPHLDQLNATCRDLALKQALRQGLLPPAAPRTWSHPQRHQLLVGDGTVAKAPTLATTPYTLDTTTGEIRRRRVDPAAWTQTEGGGNPVRGTKFIVFSARRTGYLRRVLITYRHVPHHHPGGEAAAAIETATELLDHPDAAGCLGLVYDGACRGTHRDTLHRRGRLLINKQHDGLTPVPLHTLAYPRCRHELWADGGRITERTYRDDGTSTLTPLPITRLQRRGQHTRHRWYHQITVPCPHGPHHHRESVGITTTPGERTPGQSDTERKFHRAEHLVPIPPGTKTHDEIYSHRDDAESVFAQFDRHLFNGRLIAFGAQAQSLVMLGFILAQNATSAARHQEDPAPDQH</sequence>
<evidence type="ECO:0000313" key="3">
    <source>
        <dbReference type="Proteomes" id="UP001595990"/>
    </source>
</evidence>
<organism evidence="2 3">
    <name type="scientific">Streptomyces ehimensis</name>
    <dbReference type="NCBI Taxonomy" id="68195"/>
    <lineage>
        <taxon>Bacteria</taxon>
        <taxon>Bacillati</taxon>
        <taxon>Actinomycetota</taxon>
        <taxon>Actinomycetes</taxon>
        <taxon>Kitasatosporales</taxon>
        <taxon>Streptomycetaceae</taxon>
        <taxon>Streptomyces</taxon>
    </lineage>
</organism>
<feature type="compositionally biased region" description="Polar residues" evidence="1">
    <location>
        <begin position="383"/>
        <end position="396"/>
    </location>
</feature>
<keyword evidence="3" id="KW-1185">Reference proteome</keyword>
<dbReference type="EMBL" id="JBHSFS010000019">
    <property type="protein sequence ID" value="MFC4517309.1"/>
    <property type="molecule type" value="Genomic_DNA"/>
</dbReference>